<accession>A0ABS4YY45</accession>
<dbReference type="RefSeq" id="WP_342591232.1">
    <property type="nucleotide sequence ID" value="NZ_JAGIOI010000001.1"/>
</dbReference>
<evidence type="ECO:0000256" key="1">
    <source>
        <dbReference type="ARBA" id="ARBA00023125"/>
    </source>
</evidence>
<comment type="caution">
    <text evidence="4">The sequence shown here is derived from an EMBL/GenBank/DDBJ whole genome shotgun (WGS) entry which is preliminary data.</text>
</comment>
<feature type="domain" description="HTH tetR-type" evidence="3">
    <location>
        <begin position="14"/>
        <end position="74"/>
    </location>
</feature>
<dbReference type="PRINTS" id="PR00455">
    <property type="entry name" value="HTHTETR"/>
</dbReference>
<reference evidence="4 5" key="1">
    <citation type="submission" date="2021-03" db="EMBL/GenBank/DDBJ databases">
        <title>Sequencing the genomes of 1000 actinobacteria strains.</title>
        <authorList>
            <person name="Klenk H.-P."/>
        </authorList>
    </citation>
    <scope>NUCLEOTIDE SEQUENCE [LARGE SCALE GENOMIC DNA]</scope>
    <source>
        <strain evidence="4 5">DSM 16005</strain>
    </source>
</reference>
<dbReference type="PANTHER" id="PTHR30055">
    <property type="entry name" value="HTH-TYPE TRANSCRIPTIONAL REGULATOR RUTR"/>
    <property type="match status" value="1"/>
</dbReference>
<sequence>MSRTVIEPQQDRSRATRERLLESAVTLLSETGWNNTTVTTVATHAGVSRGAAQHHFPTRDDLFTAAIEHMTVARVNEAKATLAAHGDGPVPVREVLESIVGLYTGPLFRAALQVWNAAAVDPVVREHVIPLEQVVAREAFRLASTLLKINRDNPRLRAIVAATLDLGRGLGLANILTDDAGRRTWVLDAWCVELESIIAAESPTP</sequence>
<dbReference type="EMBL" id="JAGIOI010000001">
    <property type="protein sequence ID" value="MBP2413639.1"/>
    <property type="molecule type" value="Genomic_DNA"/>
</dbReference>
<organism evidence="4 5">
    <name type="scientific">Arthrobacter stackebrandtii</name>
    <dbReference type="NCBI Taxonomy" id="272161"/>
    <lineage>
        <taxon>Bacteria</taxon>
        <taxon>Bacillati</taxon>
        <taxon>Actinomycetota</taxon>
        <taxon>Actinomycetes</taxon>
        <taxon>Micrococcales</taxon>
        <taxon>Micrococcaceae</taxon>
        <taxon>Arthrobacter</taxon>
    </lineage>
</organism>
<name>A0ABS4YY45_9MICC</name>
<dbReference type="Gene3D" id="1.10.357.10">
    <property type="entry name" value="Tetracycline Repressor, domain 2"/>
    <property type="match status" value="1"/>
</dbReference>
<dbReference type="PROSITE" id="PS50977">
    <property type="entry name" value="HTH_TETR_2"/>
    <property type="match status" value="1"/>
</dbReference>
<dbReference type="InterPro" id="IPR001647">
    <property type="entry name" value="HTH_TetR"/>
</dbReference>
<gene>
    <name evidence="4" type="ORF">JOF48_002438</name>
</gene>
<evidence type="ECO:0000313" key="4">
    <source>
        <dbReference type="EMBL" id="MBP2413639.1"/>
    </source>
</evidence>
<keyword evidence="5" id="KW-1185">Reference proteome</keyword>
<keyword evidence="1 2" id="KW-0238">DNA-binding</keyword>
<protein>
    <submittedName>
        <fullName evidence="4">AcrR family transcriptional regulator</fullName>
    </submittedName>
</protein>
<evidence type="ECO:0000259" key="3">
    <source>
        <dbReference type="PROSITE" id="PS50977"/>
    </source>
</evidence>
<dbReference type="PANTHER" id="PTHR30055:SF226">
    <property type="entry name" value="HTH-TYPE TRANSCRIPTIONAL REGULATOR PKSA"/>
    <property type="match status" value="1"/>
</dbReference>
<proteinExistence type="predicted"/>
<evidence type="ECO:0000256" key="2">
    <source>
        <dbReference type="PROSITE-ProRule" id="PRU00335"/>
    </source>
</evidence>
<dbReference type="SUPFAM" id="SSF46689">
    <property type="entry name" value="Homeodomain-like"/>
    <property type="match status" value="1"/>
</dbReference>
<evidence type="ECO:0000313" key="5">
    <source>
        <dbReference type="Proteomes" id="UP000711614"/>
    </source>
</evidence>
<dbReference type="InterPro" id="IPR050109">
    <property type="entry name" value="HTH-type_TetR-like_transc_reg"/>
</dbReference>
<dbReference type="InterPro" id="IPR009057">
    <property type="entry name" value="Homeodomain-like_sf"/>
</dbReference>
<dbReference type="Proteomes" id="UP000711614">
    <property type="component" value="Unassembled WGS sequence"/>
</dbReference>
<dbReference type="Pfam" id="PF00440">
    <property type="entry name" value="TetR_N"/>
    <property type="match status" value="1"/>
</dbReference>
<feature type="DNA-binding region" description="H-T-H motif" evidence="2">
    <location>
        <begin position="37"/>
        <end position="56"/>
    </location>
</feature>